<reference evidence="2" key="1">
    <citation type="submission" date="2014-05" db="EMBL/GenBank/DDBJ databases">
        <title>Genome sequence of Mycobacterium aromaticivorans strain JS19b1T (= DSM 45407T).</title>
        <authorList>
            <person name="Kwak Y."/>
            <person name="Park G.-S."/>
            <person name="Li Q.X."/>
            <person name="Lee S.-E."/>
            <person name="Shin J.-H."/>
        </authorList>
    </citation>
    <scope>NUCLEOTIDE SEQUENCE [LARGE SCALE GENOMIC DNA]</scope>
    <source>
        <strain evidence="2">JS19b1</strain>
    </source>
</reference>
<sequence>MVSTEVERYSEVDPADVPSAAWGWSKVNPRTWHALGIFVTVFLLAMLKGNHVGHVEDYVLIVFAVLVFAVTVRDWWGRRRGWIR</sequence>
<gene>
    <name evidence="2" type="ORF">Y900_003310</name>
</gene>
<accession>A0A064CGX1</accession>
<dbReference type="AlphaFoldDB" id="A0A064CGX1"/>
<feature type="transmembrane region" description="Helical" evidence="1">
    <location>
        <begin position="58"/>
        <end position="76"/>
    </location>
</feature>
<dbReference type="InterPro" id="IPR024341">
    <property type="entry name" value="DUF2631"/>
</dbReference>
<dbReference type="STRING" id="1440774.Y900_003310"/>
<keyword evidence="1" id="KW-1133">Transmembrane helix</keyword>
<proteinExistence type="predicted"/>
<keyword evidence="1" id="KW-0812">Transmembrane</keyword>
<protein>
    <recommendedName>
        <fullName evidence="4">DUF2631 domain-containing protein</fullName>
    </recommendedName>
</protein>
<dbReference type="Proteomes" id="UP000022835">
    <property type="component" value="Unassembled WGS sequence"/>
</dbReference>
<evidence type="ECO:0000313" key="2">
    <source>
        <dbReference type="EMBL" id="KDE97993.1"/>
    </source>
</evidence>
<keyword evidence="1" id="KW-0472">Membrane</keyword>
<comment type="caution">
    <text evidence="2">The sequence shown here is derived from an EMBL/GenBank/DDBJ whole genome shotgun (WGS) entry which is preliminary data.</text>
</comment>
<name>A0A064CGX1_9MYCO</name>
<evidence type="ECO:0000256" key="1">
    <source>
        <dbReference type="SAM" id="Phobius"/>
    </source>
</evidence>
<evidence type="ECO:0008006" key="4">
    <source>
        <dbReference type="Google" id="ProtNLM"/>
    </source>
</evidence>
<dbReference type="OrthoDB" id="3401220at2"/>
<dbReference type="RefSeq" id="WP_036338962.1">
    <property type="nucleotide sequence ID" value="NZ_JALN02000001.1"/>
</dbReference>
<feature type="transmembrane region" description="Helical" evidence="1">
    <location>
        <begin position="32"/>
        <end position="52"/>
    </location>
</feature>
<dbReference type="eggNOG" id="ENOG502ZVDD">
    <property type="taxonomic scope" value="Bacteria"/>
</dbReference>
<dbReference type="EMBL" id="JALN02000001">
    <property type="protein sequence ID" value="KDE97993.1"/>
    <property type="molecule type" value="Genomic_DNA"/>
</dbReference>
<dbReference type="Pfam" id="PF10939">
    <property type="entry name" value="DUF2631"/>
    <property type="match status" value="1"/>
</dbReference>
<keyword evidence="3" id="KW-1185">Reference proteome</keyword>
<organism evidence="2 3">
    <name type="scientific">Mycolicibacterium aromaticivorans JS19b1 = JCM 16368</name>
    <dbReference type="NCBI Taxonomy" id="1440774"/>
    <lineage>
        <taxon>Bacteria</taxon>
        <taxon>Bacillati</taxon>
        <taxon>Actinomycetota</taxon>
        <taxon>Actinomycetes</taxon>
        <taxon>Mycobacteriales</taxon>
        <taxon>Mycobacteriaceae</taxon>
        <taxon>Mycolicibacterium</taxon>
    </lineage>
</organism>
<evidence type="ECO:0000313" key="3">
    <source>
        <dbReference type="Proteomes" id="UP000022835"/>
    </source>
</evidence>